<dbReference type="InterPro" id="IPR017900">
    <property type="entry name" value="4Fe4S_Fe_S_CS"/>
</dbReference>
<name>A0AAU9EE06_9FIRM</name>
<dbReference type="InterPro" id="IPR057431">
    <property type="entry name" value="LdpA_Fe-S-bd"/>
</dbReference>
<evidence type="ECO:0000259" key="4">
    <source>
        <dbReference type="PROSITE" id="PS51379"/>
    </source>
</evidence>
<dbReference type="KEGG" id="hprf:HLPR_19900"/>
<dbReference type="Pfam" id="PF25160">
    <property type="entry name" value="LdpA_Fe-S-bd"/>
    <property type="match status" value="1"/>
</dbReference>
<dbReference type="Gene3D" id="3.30.70.20">
    <property type="match status" value="1"/>
</dbReference>
<dbReference type="AlphaFoldDB" id="A0AAU9EE06"/>
<reference evidence="5 6" key="1">
    <citation type="submission" date="2023-08" db="EMBL/GenBank/DDBJ databases">
        <title>Helicovermis profunda gen. nov., sp. nov., a novel mesophilic, fermentative bacterium within the Bacillota from a deep-sea hydrothermal vent chimney.</title>
        <authorList>
            <person name="Miyazaki U."/>
            <person name="Mizutani D."/>
            <person name="Hashimoto Y."/>
            <person name="Tame A."/>
            <person name="Sawayama S."/>
            <person name="Miyazaki J."/>
            <person name="Takai K."/>
            <person name="Nakagawa S."/>
        </authorList>
    </citation>
    <scope>NUCLEOTIDE SEQUENCE [LARGE SCALE GENOMIC DNA]</scope>
    <source>
        <strain evidence="5 6">S502</strain>
    </source>
</reference>
<keyword evidence="1" id="KW-0479">Metal-binding</keyword>
<evidence type="ECO:0000256" key="3">
    <source>
        <dbReference type="ARBA" id="ARBA00023014"/>
    </source>
</evidence>
<organism evidence="5 6">
    <name type="scientific">Helicovermis profundi</name>
    <dbReference type="NCBI Taxonomy" id="3065157"/>
    <lineage>
        <taxon>Bacteria</taxon>
        <taxon>Bacillati</taxon>
        <taxon>Bacillota</taxon>
        <taxon>Clostridia</taxon>
        <taxon>Helicovermis</taxon>
    </lineage>
</organism>
<sequence>MKKSKKRVESNKVKTTTKSVKKAIIDSNICDRFIFCPVKRACPVKAITQQKVSFFKANVPVIDADACIGCGKCIPVCPHGAVKMKSVKIKA</sequence>
<keyword evidence="6" id="KW-1185">Reference proteome</keyword>
<dbReference type="EMBL" id="AP028654">
    <property type="protein sequence ID" value="BEP29659.1"/>
    <property type="molecule type" value="Genomic_DNA"/>
</dbReference>
<evidence type="ECO:0000256" key="2">
    <source>
        <dbReference type="ARBA" id="ARBA00023004"/>
    </source>
</evidence>
<dbReference type="Proteomes" id="UP001321786">
    <property type="component" value="Chromosome"/>
</dbReference>
<evidence type="ECO:0000256" key="1">
    <source>
        <dbReference type="ARBA" id="ARBA00022723"/>
    </source>
</evidence>
<keyword evidence="2" id="KW-0408">Iron</keyword>
<proteinExistence type="predicted"/>
<dbReference type="InterPro" id="IPR017896">
    <property type="entry name" value="4Fe4S_Fe-S-bd"/>
</dbReference>
<feature type="domain" description="4Fe-4S ferredoxin-type" evidence="4">
    <location>
        <begin position="58"/>
        <end position="87"/>
    </location>
</feature>
<evidence type="ECO:0000313" key="6">
    <source>
        <dbReference type="Proteomes" id="UP001321786"/>
    </source>
</evidence>
<dbReference type="GO" id="GO:0046872">
    <property type="term" value="F:metal ion binding"/>
    <property type="evidence" value="ECO:0007669"/>
    <property type="project" value="UniProtKB-KW"/>
</dbReference>
<protein>
    <recommendedName>
        <fullName evidence="4">4Fe-4S ferredoxin-type domain-containing protein</fullName>
    </recommendedName>
</protein>
<gene>
    <name evidence="5" type="ORF">HLPR_19900</name>
</gene>
<dbReference type="PROSITE" id="PS00198">
    <property type="entry name" value="4FE4S_FER_1"/>
    <property type="match status" value="1"/>
</dbReference>
<accession>A0AAU9EE06</accession>
<evidence type="ECO:0000313" key="5">
    <source>
        <dbReference type="EMBL" id="BEP29659.1"/>
    </source>
</evidence>
<keyword evidence="3" id="KW-0411">Iron-sulfur</keyword>
<dbReference type="PROSITE" id="PS51379">
    <property type="entry name" value="4FE4S_FER_2"/>
    <property type="match status" value="1"/>
</dbReference>
<dbReference type="SUPFAM" id="SSF54862">
    <property type="entry name" value="4Fe-4S ferredoxins"/>
    <property type="match status" value="1"/>
</dbReference>
<dbReference type="RefSeq" id="WP_338535282.1">
    <property type="nucleotide sequence ID" value="NZ_AP028654.1"/>
</dbReference>
<dbReference type="GO" id="GO:0051536">
    <property type="term" value="F:iron-sulfur cluster binding"/>
    <property type="evidence" value="ECO:0007669"/>
    <property type="project" value="UniProtKB-KW"/>
</dbReference>